<keyword evidence="1" id="KW-1133">Transmembrane helix</keyword>
<evidence type="ECO:0000256" key="1">
    <source>
        <dbReference type="SAM" id="Phobius"/>
    </source>
</evidence>
<keyword evidence="1" id="KW-0472">Membrane</keyword>
<sequence length="465" mass="54143">MAEVTSCSVAIPLTAEEDVGESILPELPKEIIIQILHCLPFINLCHLSSYSPFFQYALDSYLRNIQVKKRKVVITTEFNPHKGDNHLIRLPVKASRHRIIQAFSDRDLFPSTGLELRQDLEVFMSKKNRILWSRILSYAQPCGNFLTSLTLIKVYIEKPPFLKFLANAKSLESMALFSIVSDDTIHLTKDILRHHVPKLKRLSINLCHDITVDMDLLVFFHQYKTVRRFTEVLIHPFPHRYIEEYRAKYLPAQPDLIDHRFAGLKLYTYKFRLPANQIISLNGEPIGQTLHRDTTANMVIFEAIHIPCTLIIFTISYVYDFWAALEILLYISSGILTYILFTNYVDFFTPGTFRRLERLQYIQLAATAKRREDTVLWRILRVLASITLLACNLLYYSLLFFYVVREPERKFINLVNMCVLYIISVMLLVIDVIIGISEVTNWPIIKLLENRYALSAQNTPLMYNL</sequence>
<feature type="transmembrane region" description="Helical" evidence="1">
    <location>
        <begin position="414"/>
        <end position="436"/>
    </location>
</feature>
<evidence type="ECO:0000313" key="3">
    <source>
        <dbReference type="WBParaSite" id="Pan_g13039.t1"/>
    </source>
</evidence>
<feature type="transmembrane region" description="Helical" evidence="1">
    <location>
        <begin position="325"/>
        <end position="345"/>
    </location>
</feature>
<keyword evidence="1" id="KW-0812">Transmembrane</keyword>
<dbReference type="WBParaSite" id="Pan_g13039.t1">
    <property type="protein sequence ID" value="Pan_g13039.t1"/>
    <property type="gene ID" value="Pan_g13039"/>
</dbReference>
<organism evidence="2 3">
    <name type="scientific">Panagrellus redivivus</name>
    <name type="common">Microworm</name>
    <dbReference type="NCBI Taxonomy" id="6233"/>
    <lineage>
        <taxon>Eukaryota</taxon>
        <taxon>Metazoa</taxon>
        <taxon>Ecdysozoa</taxon>
        <taxon>Nematoda</taxon>
        <taxon>Chromadorea</taxon>
        <taxon>Rhabditida</taxon>
        <taxon>Tylenchina</taxon>
        <taxon>Panagrolaimomorpha</taxon>
        <taxon>Panagrolaimoidea</taxon>
        <taxon>Panagrolaimidae</taxon>
        <taxon>Panagrellus</taxon>
    </lineage>
</organism>
<feature type="transmembrane region" description="Helical" evidence="1">
    <location>
        <begin position="299"/>
        <end position="319"/>
    </location>
</feature>
<keyword evidence="2" id="KW-1185">Reference proteome</keyword>
<reference evidence="2" key="1">
    <citation type="journal article" date="2013" name="Genetics">
        <title>The draft genome and transcriptome of Panagrellus redivivus are shaped by the harsh demands of a free-living lifestyle.</title>
        <authorList>
            <person name="Srinivasan J."/>
            <person name="Dillman A.R."/>
            <person name="Macchietto M.G."/>
            <person name="Heikkinen L."/>
            <person name="Lakso M."/>
            <person name="Fracchia K.M."/>
            <person name="Antoshechkin I."/>
            <person name="Mortazavi A."/>
            <person name="Wong G."/>
            <person name="Sternberg P.W."/>
        </authorList>
    </citation>
    <scope>NUCLEOTIDE SEQUENCE [LARGE SCALE GENOMIC DNA]</scope>
    <source>
        <strain evidence="2">MT8872</strain>
    </source>
</reference>
<name>A0A7E4ZRE6_PANRE</name>
<dbReference type="Gene3D" id="3.80.10.10">
    <property type="entry name" value="Ribonuclease Inhibitor"/>
    <property type="match status" value="1"/>
</dbReference>
<proteinExistence type="predicted"/>
<accession>A0A7E4ZRE6</accession>
<evidence type="ECO:0000313" key="2">
    <source>
        <dbReference type="Proteomes" id="UP000492821"/>
    </source>
</evidence>
<dbReference type="AlphaFoldDB" id="A0A7E4ZRE6"/>
<protein>
    <submittedName>
        <fullName evidence="3">F-box domain-containing protein</fullName>
    </submittedName>
</protein>
<dbReference type="Proteomes" id="UP000492821">
    <property type="component" value="Unassembled WGS sequence"/>
</dbReference>
<dbReference type="InterPro" id="IPR032675">
    <property type="entry name" value="LRR_dom_sf"/>
</dbReference>
<feature type="transmembrane region" description="Helical" evidence="1">
    <location>
        <begin position="379"/>
        <end position="402"/>
    </location>
</feature>
<reference evidence="3" key="2">
    <citation type="submission" date="2020-10" db="UniProtKB">
        <authorList>
            <consortium name="WormBaseParasite"/>
        </authorList>
    </citation>
    <scope>IDENTIFICATION</scope>
</reference>